<feature type="transmembrane region" description="Helical" evidence="5">
    <location>
        <begin position="362"/>
        <end position="388"/>
    </location>
</feature>
<dbReference type="PANTHER" id="PTHR23501:SF109">
    <property type="entry name" value="MAJOR FACILITATOR SUPERFAMILY (MFS) PROFILE DOMAIN-CONTAINING PROTEIN-RELATED"/>
    <property type="match status" value="1"/>
</dbReference>
<keyword evidence="2 5" id="KW-0812">Transmembrane</keyword>
<keyword evidence="4 5" id="KW-0472">Membrane</keyword>
<comment type="subcellular location">
    <subcellularLocation>
        <location evidence="1">Membrane</location>
        <topology evidence="1">Multi-pass membrane protein</topology>
    </subcellularLocation>
</comment>
<dbReference type="GO" id="GO:0005886">
    <property type="term" value="C:plasma membrane"/>
    <property type="evidence" value="ECO:0007669"/>
    <property type="project" value="TreeGrafter"/>
</dbReference>
<feature type="transmembrane region" description="Helical" evidence="5">
    <location>
        <begin position="261"/>
        <end position="282"/>
    </location>
</feature>
<dbReference type="PANTHER" id="PTHR23501">
    <property type="entry name" value="MAJOR FACILITATOR SUPERFAMILY"/>
    <property type="match status" value="1"/>
</dbReference>
<evidence type="ECO:0000256" key="4">
    <source>
        <dbReference type="ARBA" id="ARBA00023136"/>
    </source>
</evidence>
<dbReference type="AlphaFoldDB" id="A0A8H3YS72"/>
<feature type="transmembrane region" description="Helical" evidence="5">
    <location>
        <begin position="394"/>
        <end position="416"/>
    </location>
</feature>
<feature type="transmembrane region" description="Helical" evidence="5">
    <location>
        <begin position="490"/>
        <end position="508"/>
    </location>
</feature>
<proteinExistence type="predicted"/>
<dbReference type="Pfam" id="PF07690">
    <property type="entry name" value="MFS_1"/>
    <property type="match status" value="1"/>
</dbReference>
<accession>A0A8H3YS72</accession>
<dbReference type="InterPro" id="IPR011701">
    <property type="entry name" value="MFS"/>
</dbReference>
<name>A0A8H3YS72_VENIN</name>
<reference evidence="7 8" key="1">
    <citation type="submission" date="2018-12" db="EMBL/GenBank/DDBJ databases">
        <title>Venturia inaequalis Genome Resource.</title>
        <authorList>
            <person name="Lichtner F.J."/>
        </authorList>
    </citation>
    <scope>NUCLEOTIDE SEQUENCE [LARGE SCALE GENOMIC DNA]</scope>
    <source>
        <strain evidence="7 8">120213</strain>
    </source>
</reference>
<evidence type="ECO:0000256" key="1">
    <source>
        <dbReference type="ARBA" id="ARBA00004141"/>
    </source>
</evidence>
<feature type="transmembrane region" description="Helical" evidence="5">
    <location>
        <begin position="294"/>
        <end position="313"/>
    </location>
</feature>
<dbReference type="Gene3D" id="1.20.1250.20">
    <property type="entry name" value="MFS general substrate transporter like domains"/>
    <property type="match status" value="1"/>
</dbReference>
<dbReference type="PROSITE" id="PS50850">
    <property type="entry name" value="MFS"/>
    <property type="match status" value="1"/>
</dbReference>
<feature type="domain" description="Major facilitator superfamily (MFS) profile" evidence="6">
    <location>
        <begin position="62"/>
        <end position="513"/>
    </location>
</feature>
<dbReference type="InterPro" id="IPR036259">
    <property type="entry name" value="MFS_trans_sf"/>
</dbReference>
<evidence type="ECO:0000256" key="2">
    <source>
        <dbReference type="ARBA" id="ARBA00022692"/>
    </source>
</evidence>
<evidence type="ECO:0000313" key="8">
    <source>
        <dbReference type="Proteomes" id="UP000447873"/>
    </source>
</evidence>
<dbReference type="EMBL" id="WNWS01000347">
    <property type="protein sequence ID" value="KAE9970013.1"/>
    <property type="molecule type" value="Genomic_DNA"/>
</dbReference>
<protein>
    <recommendedName>
        <fullName evidence="6">Major facilitator superfamily (MFS) profile domain-containing protein</fullName>
    </recommendedName>
</protein>
<sequence>MSIEPVALPLTQTLSESKRHGDEKTEFVDVGLKKVTTRGSSVERENSFEENQGGENGSSMTRAKWLACAALALSYSTSFQQNACTATIVKHIDAALGPTTYYNWILSGHNITVTLMLPLAGGLSDVFGRKWFVIGGSLFSLSGVIVALAARDIPTMIAAMVLKGIGSGAQQIGLAAIAEIVPNKHRGTAQAALDLVNMPWTLFGAMIGNSMVKRYALSFRINFIIGILLNLMTIVMTYFCYHPPPGNLLPGQTRLQAFRELDWAGVALYGIGMVLTLMGIAFGGDTFPWRSAGVIIPIVLGLLSFVALGFWEWKGAIGGGIVGILIGKYRYCTAKYMLLFGTVLKIFTDIMYIFVTPSRLVLALFAGFISNFGMGIVLVGVVVCVQLTCQDSHIGLATLVVGSIRSMGGSVAIIAYSSILQNTIKKEMVPRVEKAVAGLDVPKTTIPKLAGLLVGNREKDAARLPGVTEAVMKAAEQAIKWAWSVAYQHIYFAAIAFTCLGFVLAFFVPDVSEGLTDSVAITLANDTAEKSKRGDVANHPV</sequence>
<gene>
    <name evidence="7" type="ORF">EG328_006520</name>
</gene>
<dbReference type="InterPro" id="IPR020846">
    <property type="entry name" value="MFS_dom"/>
</dbReference>
<feature type="transmembrane region" description="Helical" evidence="5">
    <location>
        <begin position="131"/>
        <end position="150"/>
    </location>
</feature>
<dbReference type="GO" id="GO:0022857">
    <property type="term" value="F:transmembrane transporter activity"/>
    <property type="evidence" value="ECO:0007669"/>
    <property type="project" value="InterPro"/>
</dbReference>
<feature type="transmembrane region" description="Helical" evidence="5">
    <location>
        <begin position="221"/>
        <end position="241"/>
    </location>
</feature>
<evidence type="ECO:0000256" key="3">
    <source>
        <dbReference type="ARBA" id="ARBA00022989"/>
    </source>
</evidence>
<dbReference type="PROSITE" id="PS00216">
    <property type="entry name" value="SUGAR_TRANSPORT_1"/>
    <property type="match status" value="1"/>
</dbReference>
<keyword evidence="3 5" id="KW-1133">Transmembrane helix</keyword>
<dbReference type="InterPro" id="IPR005829">
    <property type="entry name" value="Sugar_transporter_CS"/>
</dbReference>
<evidence type="ECO:0000313" key="7">
    <source>
        <dbReference type="EMBL" id="KAE9970013.1"/>
    </source>
</evidence>
<evidence type="ECO:0000256" key="5">
    <source>
        <dbReference type="SAM" id="Phobius"/>
    </source>
</evidence>
<evidence type="ECO:0000259" key="6">
    <source>
        <dbReference type="PROSITE" id="PS50850"/>
    </source>
</evidence>
<dbReference type="SUPFAM" id="SSF103473">
    <property type="entry name" value="MFS general substrate transporter"/>
    <property type="match status" value="1"/>
</dbReference>
<feature type="transmembrane region" description="Helical" evidence="5">
    <location>
        <begin position="333"/>
        <end position="355"/>
    </location>
</feature>
<dbReference type="Proteomes" id="UP000447873">
    <property type="component" value="Unassembled WGS sequence"/>
</dbReference>
<comment type="caution">
    <text evidence="7">The sequence shown here is derived from an EMBL/GenBank/DDBJ whole genome shotgun (WGS) entry which is preliminary data.</text>
</comment>
<organism evidence="7 8">
    <name type="scientific">Venturia inaequalis</name>
    <name type="common">Apple scab fungus</name>
    <dbReference type="NCBI Taxonomy" id="5025"/>
    <lineage>
        <taxon>Eukaryota</taxon>
        <taxon>Fungi</taxon>
        <taxon>Dikarya</taxon>
        <taxon>Ascomycota</taxon>
        <taxon>Pezizomycotina</taxon>
        <taxon>Dothideomycetes</taxon>
        <taxon>Pleosporomycetidae</taxon>
        <taxon>Venturiales</taxon>
        <taxon>Venturiaceae</taxon>
        <taxon>Venturia</taxon>
    </lineage>
</organism>